<dbReference type="InterPro" id="IPR005599">
    <property type="entry name" value="GPI_mannosylTrfase"/>
</dbReference>
<evidence type="ECO:0000256" key="1">
    <source>
        <dbReference type="ARBA" id="ARBA00004477"/>
    </source>
</evidence>
<evidence type="ECO:0000256" key="11">
    <source>
        <dbReference type="ARBA" id="ARBA00024708"/>
    </source>
</evidence>
<sequence>MPVVEQQAQSQPAPMAAVQGQTETQQPSLQEGMTTDPASLRGGGEGGEWKYHLRSSLHPVLFAAVYRLVDGIFAAFSESSTLRQAALLYSPKLVQGVFAAIGDYYTWKLACRAYGEHSQAAQATLFMTLLNPWQWYCSVRTFSNSLEMTITTVALSMWPWHLLQSRGGLQVKENNKAHLSPSAIGNLRLSLFLAAVAVLLRPTNIIIWLAVFTCTVSAARSLSTLVVLVSQGVLYGLLALSLSVASDRFFFGEWVFPPFQWLYFNLNQDLAVFYGRNDVTYYLSQGLPLLTTTQLPFALYGLYRAYQKRQGPVARTLALSVFSMCGALTLVAHKEVRFIYPLLPALHVVAAPSLTSFFSGSSEWKWRGIMHKRVLVVSVLINVVIAGYLGSMHQRAAVSVLDFVRSEYAAYMTGGAPDIDAQLQRPKGERPFVLFLMPCHTTPWRSHLIYKSLEARALTCEPPLHTAPRSSERENYRSENDRFYDNPTLFLATEIWPKDTAWILPRYIAGFDGVDQHVMNFMHAAEGSHVNMQLTEVWRGQNGLFNEDWRRRGDVVVWEVESGI</sequence>
<keyword evidence="5 12" id="KW-0328">Glycosyltransferase</keyword>
<dbReference type="Proteomes" id="UP000033483">
    <property type="component" value="Unassembled WGS sequence"/>
</dbReference>
<keyword evidence="10 12" id="KW-0472">Membrane</keyword>
<comment type="caution">
    <text evidence="14">The sequence shown here is derived from an EMBL/GenBank/DDBJ whole genome shotgun (WGS) entry which is preliminary data.</text>
</comment>
<feature type="compositionally biased region" description="Polar residues" evidence="13">
    <location>
        <begin position="20"/>
        <end position="37"/>
    </location>
</feature>
<dbReference type="OrthoDB" id="416834at2759"/>
<evidence type="ECO:0000313" key="14">
    <source>
        <dbReference type="EMBL" id="KKA30771.1"/>
    </source>
</evidence>
<accession>A0A0F4ZKW2</accession>
<dbReference type="PANTHER" id="PTHR22760">
    <property type="entry name" value="GLYCOSYLTRANSFERASE"/>
    <property type="match status" value="1"/>
</dbReference>
<dbReference type="EMBL" id="LAEV01000268">
    <property type="protein sequence ID" value="KKA30771.1"/>
    <property type="molecule type" value="Genomic_DNA"/>
</dbReference>
<name>A0A0F4ZKW2_9PEZI</name>
<organism evidence="14 15">
    <name type="scientific">Thielaviopsis punctulata</name>
    <dbReference type="NCBI Taxonomy" id="72032"/>
    <lineage>
        <taxon>Eukaryota</taxon>
        <taxon>Fungi</taxon>
        <taxon>Dikarya</taxon>
        <taxon>Ascomycota</taxon>
        <taxon>Pezizomycotina</taxon>
        <taxon>Sordariomycetes</taxon>
        <taxon>Hypocreomycetidae</taxon>
        <taxon>Microascales</taxon>
        <taxon>Ceratocystidaceae</taxon>
        <taxon>Thielaviopsis</taxon>
    </lineage>
</organism>
<dbReference type="GO" id="GO:0000026">
    <property type="term" value="F:alpha-1,2-mannosyltransferase activity"/>
    <property type="evidence" value="ECO:0007669"/>
    <property type="project" value="TreeGrafter"/>
</dbReference>
<feature type="transmembrane region" description="Helical" evidence="12">
    <location>
        <begin position="189"/>
        <end position="212"/>
    </location>
</feature>
<evidence type="ECO:0000256" key="12">
    <source>
        <dbReference type="RuleBase" id="RU363075"/>
    </source>
</evidence>
<evidence type="ECO:0000256" key="8">
    <source>
        <dbReference type="ARBA" id="ARBA00022824"/>
    </source>
</evidence>
<gene>
    <name evidence="14" type="ORF">TD95_004653</name>
</gene>
<evidence type="ECO:0000256" key="2">
    <source>
        <dbReference type="ARBA" id="ARBA00004687"/>
    </source>
</evidence>
<evidence type="ECO:0000256" key="7">
    <source>
        <dbReference type="ARBA" id="ARBA00022692"/>
    </source>
</evidence>
<dbReference type="Pfam" id="PF03901">
    <property type="entry name" value="Glyco_transf_22"/>
    <property type="match status" value="1"/>
</dbReference>
<evidence type="ECO:0000256" key="4">
    <source>
        <dbReference type="ARBA" id="ARBA00022502"/>
    </source>
</evidence>
<evidence type="ECO:0000256" key="13">
    <source>
        <dbReference type="SAM" id="MobiDB-lite"/>
    </source>
</evidence>
<comment type="function">
    <text evidence="11">Mannosyltransferase involved in glycosylphosphatidylinositol-anchor biosynthesis. Transfers the third mannose to Man2-GlcN-acyl-PI during GPI precursor assembly.</text>
</comment>
<comment type="subcellular location">
    <subcellularLocation>
        <location evidence="1 12">Endoplasmic reticulum membrane</location>
        <topology evidence="1 12">Multi-pass membrane protein</topology>
    </subcellularLocation>
</comment>
<keyword evidence="9 12" id="KW-1133">Transmembrane helix</keyword>
<evidence type="ECO:0000256" key="5">
    <source>
        <dbReference type="ARBA" id="ARBA00022676"/>
    </source>
</evidence>
<keyword evidence="7 12" id="KW-0812">Transmembrane</keyword>
<dbReference type="UniPathway" id="UPA00196"/>
<feature type="transmembrane region" description="Helical" evidence="12">
    <location>
        <begin position="224"/>
        <end position="245"/>
    </location>
</feature>
<keyword evidence="15" id="KW-1185">Reference proteome</keyword>
<dbReference type="AlphaFoldDB" id="A0A0F4ZKW2"/>
<evidence type="ECO:0000256" key="9">
    <source>
        <dbReference type="ARBA" id="ARBA00022989"/>
    </source>
</evidence>
<evidence type="ECO:0000256" key="10">
    <source>
        <dbReference type="ARBA" id="ARBA00023136"/>
    </source>
</evidence>
<proteinExistence type="inferred from homology"/>
<dbReference type="GO" id="GO:0006506">
    <property type="term" value="P:GPI anchor biosynthetic process"/>
    <property type="evidence" value="ECO:0007669"/>
    <property type="project" value="UniProtKB-UniPathway"/>
</dbReference>
<feature type="transmembrane region" description="Helical" evidence="12">
    <location>
        <begin position="338"/>
        <end position="358"/>
    </location>
</feature>
<feature type="region of interest" description="Disordered" evidence="13">
    <location>
        <begin position="1"/>
        <end position="41"/>
    </location>
</feature>
<comment type="pathway">
    <text evidence="2">Glycolipid biosynthesis; glycosylphosphatidylinositol-anchor biosynthesis.</text>
</comment>
<keyword evidence="4" id="KW-0337">GPI-anchor biosynthesis</keyword>
<reference evidence="14 15" key="1">
    <citation type="submission" date="2015-03" db="EMBL/GenBank/DDBJ databases">
        <authorList>
            <person name="Radwan O."/>
            <person name="Al-Naeli F.A."/>
            <person name="Rendon G.A."/>
            <person name="Fields C."/>
        </authorList>
    </citation>
    <scope>NUCLEOTIDE SEQUENCE [LARGE SCALE GENOMIC DNA]</scope>
    <source>
        <strain evidence="14">CR-DP1</strain>
    </source>
</reference>
<feature type="transmembrane region" description="Helical" evidence="12">
    <location>
        <begin position="314"/>
        <end position="332"/>
    </location>
</feature>
<feature type="compositionally biased region" description="Low complexity" evidence="13">
    <location>
        <begin position="1"/>
        <end position="19"/>
    </location>
</feature>
<protein>
    <recommendedName>
        <fullName evidence="12">Mannosyltransferase</fullName>
        <ecNumber evidence="12">2.4.1.-</ecNumber>
    </recommendedName>
</protein>
<dbReference type="EC" id="2.4.1.-" evidence="12"/>
<evidence type="ECO:0000313" key="15">
    <source>
        <dbReference type="Proteomes" id="UP000033483"/>
    </source>
</evidence>
<dbReference type="PANTHER" id="PTHR22760:SF4">
    <property type="entry name" value="GPI MANNOSYLTRANSFERASE 3"/>
    <property type="match status" value="1"/>
</dbReference>
<feature type="transmembrane region" description="Helical" evidence="12">
    <location>
        <begin position="282"/>
        <end position="302"/>
    </location>
</feature>
<comment type="similarity">
    <text evidence="3">Belongs to the glycosyltransferase 22 family. PIGB subfamily.</text>
</comment>
<evidence type="ECO:0000256" key="6">
    <source>
        <dbReference type="ARBA" id="ARBA00022679"/>
    </source>
</evidence>
<dbReference type="GO" id="GO:0005789">
    <property type="term" value="C:endoplasmic reticulum membrane"/>
    <property type="evidence" value="ECO:0007669"/>
    <property type="project" value="UniProtKB-SubCell"/>
</dbReference>
<evidence type="ECO:0000256" key="3">
    <source>
        <dbReference type="ARBA" id="ARBA00006065"/>
    </source>
</evidence>
<keyword evidence="6" id="KW-0808">Transferase</keyword>
<keyword evidence="8 12" id="KW-0256">Endoplasmic reticulum</keyword>
<feature type="transmembrane region" description="Helical" evidence="12">
    <location>
        <begin position="370"/>
        <end position="389"/>
    </location>
</feature>